<gene>
    <name evidence="2" type="ORF">ANAPHAGO_00730</name>
</gene>
<sequence>MGKNPLRDRAKQIAGKTADIGRRGRSAVSSVKKAIKGKAEDLCCGRSATSPRRKVTTAGFVAFSWYVRVTGALLLLLVSPLVLLYLLSLPLAHASQYAWAKVVSRRRWKEGERVRTGKLHRLVGPAARQVFVYMHTFLSNVIFFALVFRAVTAVVAPTTTMPLKAAFLYALAPAAVLLLCSVVFHYLSSVYRLKDGLPLRYSAKLLWRSPEKTYDRCDDSVFNLTFRDQIRSAMSMTSLARMDQQLLIGVPTAIVAAGCYLFDLCTGQEKEAAELREEASTYFTGISVDWKVNAGLFKA</sequence>
<dbReference type="AlphaFoldDB" id="A0A098EI06"/>
<evidence type="ECO:0000313" key="3">
    <source>
        <dbReference type="Proteomes" id="UP000055047"/>
    </source>
</evidence>
<accession>A0A098EI06</accession>
<reference evidence="2 3" key="1">
    <citation type="submission" date="2014-09" db="EMBL/GenBank/DDBJ databases">
        <authorList>
            <person name="Loux Valentin"/>
            <person name="Dugat Thibaut"/>
        </authorList>
    </citation>
    <scope>NUCLEOTIDE SEQUENCE [LARGE SCALE GENOMIC DNA]</scope>
    <source>
        <strain evidence="2 3">BOV-10_179</strain>
    </source>
</reference>
<dbReference type="RefSeq" id="WP_060757911.1">
    <property type="nucleotide sequence ID" value="NZ_CCXQ01000128.1"/>
</dbReference>
<keyword evidence="1" id="KW-0812">Transmembrane</keyword>
<evidence type="ECO:0000256" key="1">
    <source>
        <dbReference type="SAM" id="Phobius"/>
    </source>
</evidence>
<proteinExistence type="predicted"/>
<organism evidence="2 3">
    <name type="scientific">Anaplasma phagocytophilum</name>
    <name type="common">Ehrlichia phagocytophila</name>
    <dbReference type="NCBI Taxonomy" id="948"/>
    <lineage>
        <taxon>Bacteria</taxon>
        <taxon>Pseudomonadati</taxon>
        <taxon>Pseudomonadota</taxon>
        <taxon>Alphaproteobacteria</taxon>
        <taxon>Rickettsiales</taxon>
        <taxon>Anaplasmataceae</taxon>
        <taxon>Anaplasma</taxon>
        <taxon>phagocytophilum group</taxon>
    </lineage>
</organism>
<name>A0A098EI06_ANAPH</name>
<protein>
    <submittedName>
        <fullName evidence="2">Uncharacterized protein</fullName>
    </submittedName>
</protein>
<feature type="transmembrane region" description="Helical" evidence="1">
    <location>
        <begin position="130"/>
        <end position="155"/>
    </location>
</feature>
<keyword evidence="1" id="KW-1133">Transmembrane helix</keyword>
<feature type="transmembrane region" description="Helical" evidence="1">
    <location>
        <begin position="55"/>
        <end position="76"/>
    </location>
</feature>
<dbReference type="EMBL" id="CCXQ01000128">
    <property type="protein sequence ID" value="CEG20931.1"/>
    <property type="molecule type" value="Genomic_DNA"/>
</dbReference>
<dbReference type="Proteomes" id="UP000055047">
    <property type="component" value="Unassembled WGS sequence"/>
</dbReference>
<evidence type="ECO:0000313" key="2">
    <source>
        <dbReference type="EMBL" id="CEG20931.1"/>
    </source>
</evidence>
<feature type="transmembrane region" description="Helical" evidence="1">
    <location>
        <begin position="167"/>
        <end position="187"/>
    </location>
</feature>
<keyword evidence="1" id="KW-0472">Membrane</keyword>